<name>A0ABC9P487_ENTFL</name>
<accession>A0ABC9P487</accession>
<dbReference type="EMBL" id="AEBE01000093">
    <property type="protein sequence ID" value="EFU89746.1"/>
    <property type="molecule type" value="Genomic_DNA"/>
</dbReference>
<proteinExistence type="predicted"/>
<reference evidence="3 4" key="1">
    <citation type="submission" date="2010-09" db="EMBL/GenBank/DDBJ databases">
        <authorList>
            <person name="Weinstock G."/>
            <person name="Sodergren E."/>
            <person name="Clifton S."/>
            <person name="Fulton L."/>
            <person name="Fulton B."/>
            <person name="Courtney L."/>
            <person name="Fronick C."/>
            <person name="Harrison M."/>
            <person name="Strong C."/>
            <person name="Farmer C."/>
            <person name="Delahaunty K."/>
            <person name="Markovic C."/>
            <person name="Hall O."/>
            <person name="Minx P."/>
            <person name="Tomlinson C."/>
            <person name="Mitreva M."/>
            <person name="Hou S."/>
            <person name="Chen J."/>
            <person name="Wollam A."/>
            <person name="Pepin K.H."/>
            <person name="Johnson M."/>
            <person name="Bhonagiri V."/>
            <person name="Zhang X."/>
            <person name="Suruliraj S."/>
            <person name="Warren W."/>
            <person name="Chinwalla A."/>
            <person name="Mardis E.R."/>
            <person name="Wilson R.K."/>
        </authorList>
    </citation>
    <scope>NUCLEOTIDE SEQUENCE [LARGE SCALE GENOMIC DNA]</scope>
    <source>
        <strain evidence="3 4">TX0630</strain>
    </source>
</reference>
<organism evidence="3 4">
    <name type="scientific">Enterococcus faecalis TX0630</name>
    <dbReference type="NCBI Taxonomy" id="749508"/>
    <lineage>
        <taxon>Bacteria</taxon>
        <taxon>Bacillati</taxon>
        <taxon>Bacillota</taxon>
        <taxon>Bacilli</taxon>
        <taxon>Lactobacillales</taxon>
        <taxon>Enterococcaceae</taxon>
        <taxon>Enterococcus</taxon>
    </lineage>
</organism>
<feature type="coiled-coil region" evidence="1">
    <location>
        <begin position="404"/>
        <end position="497"/>
    </location>
</feature>
<dbReference type="Proteomes" id="UP000004933">
    <property type="component" value="Unassembled WGS sequence"/>
</dbReference>
<protein>
    <recommendedName>
        <fullName evidence="2">Rad50/SbcC-type AAA domain-containing protein</fullName>
    </recommendedName>
</protein>
<feature type="domain" description="Rad50/SbcC-type AAA" evidence="2">
    <location>
        <begin position="16"/>
        <end position="241"/>
    </location>
</feature>
<sequence>MKLKEINFMKNISLESIRIHNFKGISDLMIEPNGKSIDIFGDNDAGKTTIYDAFLWCLFNKDSKERTKIQWRPLDENSEPIRGKQTSVTVVLAINGQAKEFEKVRGDKEVIKRNSEHKSYEMFTKYLVDGLETTTKKAFDDEVEKVLDQDTFKNLTSVTYFCEQLVADERRQKLFEYFGSKTDEEIINETPSIHQLKEIIGNDDIKTARDRVLQDQKRINETLKNIPVKIEGIQAALPDIENINKEQLLTTRNELTSKKNDIENQLVTIRNGGNISELIASLNTKQEELTAAKLKHDNAQNARINGIEQGKSKLFADFNKAQKTYADEESSLNVTERLVSIKDNELIALNKKHEELYDKYDEVEAEEFTGGLVYTKLSFNENLLVCQHCNRPYDVKDQDEMKRHHEEEEQKRAEEIELTNKEIKAQFEADKQIKLSEIREKGIQNNKDREALKKEIGELKEQLLIKTEAYNIAKKHLEDVKENLADVEQQISSLKLEKIPFEATEKYSTITKEIKKLQEYITQSNEAILEQTSAKTSEITEIDKEIAMIDEKLALLKEYERQLSIIEDFNEQERQLSHKKGEVLQKLVLFEEFFITKQNMLQEIINSHFSVVKWKLFDFFEDGGLNEAVCEPMIDGVPFSSLNNGSRMQAGLDVSNTLMKQEGYIVPIFIDNAEGLTNHNRDSVQVDTQVIAMYVNEDDKTLRIKNHKTEGK</sequence>
<dbReference type="Gene3D" id="3.40.50.300">
    <property type="entry name" value="P-loop containing nucleotide triphosphate hydrolases"/>
    <property type="match status" value="1"/>
</dbReference>
<keyword evidence="1" id="KW-0175">Coiled coil</keyword>
<comment type="caution">
    <text evidence="3">The sequence shown here is derived from an EMBL/GenBank/DDBJ whole genome shotgun (WGS) entry which is preliminary data.</text>
</comment>
<evidence type="ECO:0000313" key="3">
    <source>
        <dbReference type="EMBL" id="EFU89746.1"/>
    </source>
</evidence>
<gene>
    <name evidence="3" type="ORF">HMPREF9511_02272</name>
</gene>
<dbReference type="InterPro" id="IPR038729">
    <property type="entry name" value="Rad50/SbcC_AAA"/>
</dbReference>
<dbReference type="InterPro" id="IPR027417">
    <property type="entry name" value="P-loop_NTPase"/>
</dbReference>
<dbReference type="AlphaFoldDB" id="A0ABC9P487"/>
<evidence type="ECO:0000259" key="2">
    <source>
        <dbReference type="Pfam" id="PF13476"/>
    </source>
</evidence>
<evidence type="ECO:0000256" key="1">
    <source>
        <dbReference type="SAM" id="Coils"/>
    </source>
</evidence>
<dbReference type="Pfam" id="PF13476">
    <property type="entry name" value="AAA_23"/>
    <property type="match status" value="1"/>
</dbReference>
<evidence type="ECO:0000313" key="4">
    <source>
        <dbReference type="Proteomes" id="UP000004933"/>
    </source>
</evidence>
<feature type="coiled-coil region" evidence="1">
    <location>
        <begin position="245"/>
        <end position="302"/>
    </location>
</feature>
<dbReference type="SUPFAM" id="SSF52540">
    <property type="entry name" value="P-loop containing nucleoside triphosphate hydrolases"/>
    <property type="match status" value="1"/>
</dbReference>